<feature type="compositionally biased region" description="Polar residues" evidence="3">
    <location>
        <begin position="1887"/>
        <end position="1896"/>
    </location>
</feature>
<dbReference type="Gene3D" id="3.40.50.10810">
    <property type="entry name" value="Tandem AAA-ATPase domain"/>
    <property type="match status" value="1"/>
</dbReference>
<feature type="compositionally biased region" description="Polar residues" evidence="3">
    <location>
        <begin position="1852"/>
        <end position="1862"/>
    </location>
</feature>
<feature type="compositionally biased region" description="Basic and acidic residues" evidence="3">
    <location>
        <begin position="172"/>
        <end position="197"/>
    </location>
</feature>
<dbReference type="InterPro" id="IPR049730">
    <property type="entry name" value="SNF2/RAD54-like_C"/>
</dbReference>
<dbReference type="InterPro" id="IPR056882">
    <property type="entry name" value="MOM1_dom"/>
</dbReference>
<feature type="compositionally biased region" description="Low complexity" evidence="3">
    <location>
        <begin position="70"/>
        <end position="87"/>
    </location>
</feature>
<dbReference type="Pfam" id="PF25029">
    <property type="entry name" value="MOM1"/>
    <property type="match status" value="1"/>
</dbReference>
<protein>
    <submittedName>
        <fullName evidence="5">Mom(Plant), putative</fullName>
    </submittedName>
</protein>
<evidence type="ECO:0000259" key="4">
    <source>
        <dbReference type="PROSITE" id="PS51194"/>
    </source>
</evidence>
<feature type="compositionally biased region" description="Basic and acidic residues" evidence="3">
    <location>
        <begin position="32"/>
        <end position="53"/>
    </location>
</feature>
<dbReference type="PROSITE" id="PS51194">
    <property type="entry name" value="HELICASE_CTER"/>
    <property type="match status" value="1"/>
</dbReference>
<feature type="compositionally biased region" description="Polar residues" evidence="3">
    <location>
        <begin position="1824"/>
        <end position="1835"/>
    </location>
</feature>
<dbReference type="GO" id="GO:0016787">
    <property type="term" value="F:hydrolase activity"/>
    <property type="evidence" value="ECO:0007669"/>
    <property type="project" value="UniProtKB-KW"/>
</dbReference>
<evidence type="ECO:0000256" key="2">
    <source>
        <dbReference type="SAM" id="Coils"/>
    </source>
</evidence>
<dbReference type="Gene3D" id="6.10.250.1310">
    <property type="match status" value="1"/>
</dbReference>
<dbReference type="GO" id="GO:0031507">
    <property type="term" value="P:heterochromatin formation"/>
    <property type="evidence" value="ECO:0007669"/>
    <property type="project" value="InterPro"/>
</dbReference>
<feature type="compositionally biased region" description="Pro residues" evidence="3">
    <location>
        <begin position="1870"/>
        <end position="1881"/>
    </location>
</feature>
<dbReference type="CDD" id="cd18793">
    <property type="entry name" value="SF2_C_SNF"/>
    <property type="match status" value="1"/>
</dbReference>
<dbReference type="PANTHER" id="PTHR35116:SF2">
    <property type="entry name" value="ATP-DEPENDENT HELICASE FAMILY PROTEIN-RELATED"/>
    <property type="match status" value="1"/>
</dbReference>
<feature type="coiled-coil region" evidence="2">
    <location>
        <begin position="1669"/>
        <end position="1729"/>
    </location>
</feature>
<dbReference type="SUPFAM" id="SSF52540">
    <property type="entry name" value="P-loop containing nucleoside triphosphate hydrolases"/>
    <property type="match status" value="1"/>
</dbReference>
<keyword evidence="6" id="KW-1185">Reference proteome</keyword>
<dbReference type="InterPro" id="IPR039322">
    <property type="entry name" value="MOM1"/>
</dbReference>
<reference evidence="6" key="1">
    <citation type="journal article" date="2010" name="Nat. Biotechnol.">
        <title>Draft genome sequence of the oilseed species Ricinus communis.</title>
        <authorList>
            <person name="Chan A.P."/>
            <person name="Crabtree J."/>
            <person name="Zhao Q."/>
            <person name="Lorenzi H."/>
            <person name="Orvis J."/>
            <person name="Puiu D."/>
            <person name="Melake-Berhan A."/>
            <person name="Jones K.M."/>
            <person name="Redman J."/>
            <person name="Chen G."/>
            <person name="Cahoon E.B."/>
            <person name="Gedil M."/>
            <person name="Stanke M."/>
            <person name="Haas B.J."/>
            <person name="Wortman J.R."/>
            <person name="Fraser-Liggett C.M."/>
            <person name="Ravel J."/>
            <person name="Rabinowicz P.D."/>
        </authorList>
    </citation>
    <scope>NUCLEOTIDE SEQUENCE [LARGE SCALE GENOMIC DNA]</scope>
    <source>
        <strain evidence="6">cv. Hale</strain>
    </source>
</reference>
<feature type="region of interest" description="Disordered" evidence="3">
    <location>
        <begin position="1410"/>
        <end position="1430"/>
    </location>
</feature>
<proteinExistence type="predicted"/>
<evidence type="ECO:0000256" key="3">
    <source>
        <dbReference type="SAM" id="MobiDB-lite"/>
    </source>
</evidence>
<dbReference type="Proteomes" id="UP000008311">
    <property type="component" value="Unassembled WGS sequence"/>
</dbReference>
<feature type="compositionally biased region" description="Low complexity" evidence="3">
    <location>
        <begin position="822"/>
        <end position="832"/>
    </location>
</feature>
<dbReference type="Gene3D" id="3.40.50.300">
    <property type="entry name" value="P-loop containing nucleotide triphosphate hydrolases"/>
    <property type="match status" value="1"/>
</dbReference>
<dbReference type="eggNOG" id="KOG0383">
    <property type="taxonomic scope" value="Eukaryota"/>
</dbReference>
<feature type="region of interest" description="Disordered" evidence="3">
    <location>
        <begin position="152"/>
        <end position="205"/>
    </location>
</feature>
<keyword evidence="2" id="KW-0175">Coiled coil</keyword>
<feature type="region of interest" description="Disordered" evidence="3">
    <location>
        <begin position="274"/>
        <end position="318"/>
    </location>
</feature>
<dbReference type="InParanoid" id="B9STU6"/>
<feature type="domain" description="Helicase C-terminal" evidence="4">
    <location>
        <begin position="498"/>
        <end position="663"/>
    </location>
</feature>
<organism evidence="5 6">
    <name type="scientific">Ricinus communis</name>
    <name type="common">Castor bean</name>
    <dbReference type="NCBI Taxonomy" id="3988"/>
    <lineage>
        <taxon>Eukaryota</taxon>
        <taxon>Viridiplantae</taxon>
        <taxon>Streptophyta</taxon>
        <taxon>Embryophyta</taxon>
        <taxon>Tracheophyta</taxon>
        <taxon>Spermatophyta</taxon>
        <taxon>Magnoliopsida</taxon>
        <taxon>eudicotyledons</taxon>
        <taxon>Gunneridae</taxon>
        <taxon>Pentapetalae</taxon>
        <taxon>rosids</taxon>
        <taxon>fabids</taxon>
        <taxon>Malpighiales</taxon>
        <taxon>Euphorbiaceae</taxon>
        <taxon>Acalyphoideae</taxon>
        <taxon>Acalypheae</taxon>
        <taxon>Ricinus</taxon>
    </lineage>
</organism>
<feature type="compositionally biased region" description="Polar residues" evidence="3">
    <location>
        <begin position="11"/>
        <end position="31"/>
    </location>
</feature>
<dbReference type="InterPro" id="IPR027417">
    <property type="entry name" value="P-loop_NTPase"/>
</dbReference>
<dbReference type="Pfam" id="PF00271">
    <property type="entry name" value="Helicase_C"/>
    <property type="match status" value="1"/>
</dbReference>
<feature type="region of interest" description="Disordered" evidence="3">
    <location>
        <begin position="812"/>
        <end position="839"/>
    </location>
</feature>
<evidence type="ECO:0000313" key="6">
    <source>
        <dbReference type="Proteomes" id="UP000008311"/>
    </source>
</evidence>
<dbReference type="EMBL" id="EQ974135">
    <property type="protein sequence ID" value="EEF32941.1"/>
    <property type="molecule type" value="Genomic_DNA"/>
</dbReference>
<accession>B9STU6</accession>
<feature type="region of interest" description="Disordered" evidence="3">
    <location>
        <begin position="1"/>
        <end position="117"/>
    </location>
</feature>
<dbReference type="STRING" id="3988.B9STU6"/>
<dbReference type="InterPro" id="IPR038718">
    <property type="entry name" value="SNF2-like_sf"/>
</dbReference>
<dbReference type="eggNOG" id="KOG0384">
    <property type="taxonomic scope" value="Eukaryota"/>
</dbReference>
<dbReference type="InterPro" id="IPR001650">
    <property type="entry name" value="Helicase_C-like"/>
</dbReference>
<evidence type="ECO:0000256" key="1">
    <source>
        <dbReference type="ARBA" id="ARBA00022801"/>
    </source>
</evidence>
<keyword evidence="1" id="KW-0378">Hydrolase</keyword>
<feature type="coiled-coil region" evidence="2">
    <location>
        <begin position="1045"/>
        <end position="1080"/>
    </location>
</feature>
<dbReference type="FunCoup" id="B9STU6">
    <property type="interactions" value="786"/>
</dbReference>
<evidence type="ECO:0000313" key="5">
    <source>
        <dbReference type="EMBL" id="EEF32941.1"/>
    </source>
</evidence>
<feature type="region of interest" description="Disordered" evidence="3">
    <location>
        <begin position="1928"/>
        <end position="1952"/>
    </location>
</feature>
<sequence length="1982" mass="218280">MNSKAVGGKPSTISARETPTNRSMSSNPSGTRKSERLEKRTPTPLVKGKDKKQSTQSPLRRSERGKKQFSSSSSGSKKSNKNIGISVMKKKVKKEKSVKQLTFETEEVSRSKTQVEKKRLNARDYRALFNLQRKKVSVAGCGKELNLENKLSQECSSSDEGGASKNVGRGNECGRGKVEELRKIHTGRGSERTKEESNCSLSKPADEIVENNIGLDSSLSSQNHKFVEGAHLSEDGTSLENSKGGDCVLLSSHKTVSGKQDDCDEMAKKIVQSELVTPASSGGLPDSGGGLDIGSKDIPPKRKRNTDNIDSDSTALASSKDVCPPLANAIISSPHGSNFAESCATSFKKQSQNWPKPKSICKCKVNKLKSKLNDMNGFASLSTKSSHKMGNLKERLSKYIVNGSKSDSLKFVEYWVPVQISNIQLEQYCATLFSNSLFLCSSSKNDLVGALSDILVSIRKCCDHPYLMDPSPEDILTKDAKVVDILDIGIKASGKLQLLQAMLIEIRNRGSRVIVLFQVYALHRNSWKDKIGDILDDFVRQRFGQDSYERIDGCVNQKRKQAALNNFNNQKTRFVFLLESCACLPSIKLSSVDTVIIFGSDWIPANDLRNLRKITLDSQFEQLKVFRLYSSFTVEENVLILAKHDKILDSNVQSISRATTQSLLMRGASYLFRKLDEFQNSSILNTNRSSSFDESSEKDVIRDFLTILSQDAKDNNSSTFSVIVKAKLNQGTYVSDPPLPGERKSQVRDEEFPHRFWKKLLEGKQPEWTFTSGLSQRNRKRVQNSEDILKKPEGEHGEVVKKHKKAANNDVGQNHFESAPFEGNTDTGNNEGNLGGPSHNVHQLMSGSSDHLNASYANHAPSLQSLTNVILDEPSSNMAKSNERINVHDSQKSLHLLLKPDMAKLCEILKLPDNVKAMVQSFLEYVMNNHHVIREPATILQAFQISLCWTAASLLKHKIDHKESLALAKQHLNFGCKKEEADYVYSKFRCLKKVFLYHTGNVMLTCSSENSQSVTRVVNKEYLQARSGQELLQLGLAKQDFSKSIKDIERKCDKQMRKVSQKQQEEIVEFNKKYNEEKAQLEYKQKTEAAVIRLHSNSSMRKNKLKLLDIEYKKKFEELEQQMVIRRKDLEEMHMAARDKLKKRKACWLEGVKSWAQVELINKPPSNKIGHNQENAASVNSYLKKQNPEVIQGMQNKKVPLEVPETVSSDDDDDYLLPGVQSTNEQIFDGVRSDLPDGEAPLRISTAISLRDGLEVNVPSSREQFSNAEVPLGVSEAVSSSDGAEHTNKFTCNEHNNGPTVMRPQNLSMGGSEIANSVGSQENIQGLESSPEAVIGERDGVQALNLENATEVDEEDVVCIANKDPNSRMIAGYQHNEKVSSGAIESASNKAASDNSCKQQNEKALMERTISNDSSDKTAGLGQQDTGAASGVPETALIEEIQGGETSKEQDGMIEAIETVNNEDSQSLGKTAGLGQQDTELLSGVIETAPSDVGDGVECLLPTGSTRLQDGVASVSMNPDNLQQVDASVQRQNDIAASPENVDAHVAEHVLQMPPTESAISVNAMDLPSTSETQHQSNHEDFITCNIAGTSMPMVEDQVQCSDLAISQHGTHTTQHLPADIPVHGSGTHVSDTRTLPISSGVNNYTVQTVPPVRVPPLPFYHDPLQVELERLRKEADQIVNAHENTKLQLKSDCEQEVAQIRKKYEVKLQELESEFLMKKKEMDMNEKKVLMNKILAEAFRSKCMDVKASSAPGIHQEVPSGFVQQLLQRSSQPAIVTGLSSAGQPTSGQQIAIPSAHSTSSLHAAHHSPGHLSGNLTRPPHINNISPATGNLQIGSEIRCPAPHLQPFRPSASTTPSLAVGTSSQQVPSNPPTTSSPPFQPAFRPQPSTQQSHPHNNAHGPETTRFLPPLSRSSLSEIELLMEVDNQTNTNTNTNPSSNLRPLPSLGSDSDPVVRPELVLLNNTRASEACPSEVVCLSDDD</sequence>
<feature type="region of interest" description="Disordered" evidence="3">
    <location>
        <begin position="1797"/>
        <end position="1910"/>
    </location>
</feature>
<name>B9STU6_RICCO</name>
<feature type="compositionally biased region" description="Basic and acidic residues" evidence="3">
    <location>
        <begin position="107"/>
        <end position="117"/>
    </location>
</feature>
<gene>
    <name evidence="5" type="ORF">RCOM_0543920</name>
</gene>
<dbReference type="PANTHER" id="PTHR35116">
    <property type="entry name" value="HELICASE PROTEIN MOM1"/>
    <property type="match status" value="1"/>
</dbReference>